<protein>
    <submittedName>
        <fullName evidence="2">Uncharacterized protein</fullName>
    </submittedName>
</protein>
<feature type="transmembrane region" description="Helical" evidence="1">
    <location>
        <begin position="6"/>
        <end position="25"/>
    </location>
</feature>
<accession>A0A2V1ISB4</accession>
<keyword evidence="1" id="KW-0472">Membrane</keyword>
<evidence type="ECO:0000256" key="1">
    <source>
        <dbReference type="SAM" id="Phobius"/>
    </source>
</evidence>
<name>A0A2V1ISB4_9BACT</name>
<organism evidence="2 3">
    <name type="scientific">Paramuribaculum intestinale</name>
    <dbReference type="NCBI Taxonomy" id="2094151"/>
    <lineage>
        <taxon>Bacteria</taxon>
        <taxon>Pseudomonadati</taxon>
        <taxon>Bacteroidota</taxon>
        <taxon>Bacteroidia</taxon>
        <taxon>Bacteroidales</taxon>
        <taxon>Muribaculaceae</taxon>
        <taxon>Paramuribaculum</taxon>
    </lineage>
</organism>
<evidence type="ECO:0000313" key="2">
    <source>
        <dbReference type="EMBL" id="PWB06714.1"/>
    </source>
</evidence>
<keyword evidence="3" id="KW-1185">Reference proteome</keyword>
<gene>
    <name evidence="2" type="ORF">C5O25_09320</name>
</gene>
<evidence type="ECO:0000313" key="3">
    <source>
        <dbReference type="Proteomes" id="UP000244925"/>
    </source>
</evidence>
<comment type="caution">
    <text evidence="2">The sequence shown here is derived from an EMBL/GenBank/DDBJ whole genome shotgun (WGS) entry which is preliminary data.</text>
</comment>
<keyword evidence="1" id="KW-0812">Transmembrane</keyword>
<keyword evidence="1" id="KW-1133">Transmembrane helix</keyword>
<sequence>MGVVVFISILVLALFLMRWIMNLLAQKIHYPWLVVLLTLIIGGIILILVGFIAFAFGLAGYFGNALPPAQ</sequence>
<reference evidence="3" key="1">
    <citation type="submission" date="2018-02" db="EMBL/GenBank/DDBJ databases">
        <authorList>
            <person name="Clavel T."/>
            <person name="Strowig T."/>
        </authorList>
    </citation>
    <scope>NUCLEOTIDE SEQUENCE [LARGE SCALE GENOMIC DNA]</scope>
    <source>
        <strain evidence="3">DSM 100764</strain>
    </source>
</reference>
<dbReference type="AlphaFoldDB" id="A0A2V1ISB4"/>
<proteinExistence type="predicted"/>
<dbReference type="EMBL" id="PUBV01000020">
    <property type="protein sequence ID" value="PWB06714.1"/>
    <property type="molecule type" value="Genomic_DNA"/>
</dbReference>
<dbReference type="Proteomes" id="UP000244925">
    <property type="component" value="Unassembled WGS sequence"/>
</dbReference>
<feature type="transmembrane region" description="Helical" evidence="1">
    <location>
        <begin position="32"/>
        <end position="62"/>
    </location>
</feature>